<comment type="caution">
    <text evidence="2">The sequence shown here is derived from an EMBL/GenBank/DDBJ whole genome shotgun (WGS) entry which is preliminary data.</text>
</comment>
<reference evidence="2 3" key="1">
    <citation type="journal article" date="2011" name="Front. Microbiol.">
        <title>Genomic signatures of strain selection and enhancement in Bacillus atrophaeus var. globigii, a historical biowarfare simulant.</title>
        <authorList>
            <person name="Gibbons H.S."/>
            <person name="Broomall S.M."/>
            <person name="McNew L.A."/>
            <person name="Daligault H."/>
            <person name="Chapman C."/>
            <person name="Bruce D."/>
            <person name="Karavis M."/>
            <person name="Krepps M."/>
            <person name="McGregor P.A."/>
            <person name="Hong C."/>
            <person name="Park K.H."/>
            <person name="Akmal A."/>
            <person name="Feldman A."/>
            <person name="Lin J.S."/>
            <person name="Chang W.E."/>
            <person name="Higgs B.W."/>
            <person name="Demirev P."/>
            <person name="Lindquist J."/>
            <person name="Liem A."/>
            <person name="Fochler E."/>
            <person name="Read T.D."/>
            <person name="Tapia R."/>
            <person name="Johnson S."/>
            <person name="Bishop-Lilly K.A."/>
            <person name="Detter C."/>
            <person name="Han C."/>
            <person name="Sozhamannan S."/>
            <person name="Rosenzweig C.N."/>
            <person name="Skowronski E.W."/>
        </authorList>
    </citation>
    <scope>NUCLEOTIDE SEQUENCE [LARGE SCALE GENOMIC DNA]</scope>
    <source>
        <strain evidence="2 3">Y4G10-17</strain>
    </source>
</reference>
<dbReference type="EMBL" id="PIPO01000002">
    <property type="protein sequence ID" value="RUO34106.1"/>
    <property type="molecule type" value="Genomic_DNA"/>
</dbReference>
<evidence type="ECO:0000313" key="3">
    <source>
        <dbReference type="Proteomes" id="UP000287823"/>
    </source>
</evidence>
<keyword evidence="3" id="KW-1185">Reference proteome</keyword>
<feature type="transmembrane region" description="Helical" evidence="1">
    <location>
        <begin position="199"/>
        <end position="216"/>
    </location>
</feature>
<accession>A0A432WJX2</accession>
<keyword evidence="1" id="KW-0812">Transmembrane</keyword>
<proteinExistence type="predicted"/>
<dbReference type="Proteomes" id="UP000287823">
    <property type="component" value="Unassembled WGS sequence"/>
</dbReference>
<feature type="transmembrane region" description="Helical" evidence="1">
    <location>
        <begin position="142"/>
        <end position="164"/>
    </location>
</feature>
<evidence type="ECO:0000256" key="1">
    <source>
        <dbReference type="SAM" id="Phobius"/>
    </source>
</evidence>
<sequence>MLLQLTLVITLAFIHAYAAKLLRLKEIPRSAALSFAGGVSVAYVFILIFPELVEAQETISGHGLVAYIEHHAYLVALVGLTVFYGLERWVKRYRQPLPEPETHPESGQHHAPGIGVFWLHIVSFSLYNALVGYLLVYRESATFELVLFVLAMGFHFLVNDHGLLKHHREAYLKRGRWLLSGAVLFGWAVGHLVEVSEAATSVLFAFLAGSIILNVLKEELPEERQSRFLPFALGVGIYAALLLVAS</sequence>
<organism evidence="2 3">
    <name type="scientific">Aliidiomarina soli</name>
    <dbReference type="NCBI Taxonomy" id="1928574"/>
    <lineage>
        <taxon>Bacteria</taxon>
        <taxon>Pseudomonadati</taxon>
        <taxon>Pseudomonadota</taxon>
        <taxon>Gammaproteobacteria</taxon>
        <taxon>Alteromonadales</taxon>
        <taxon>Idiomarinaceae</taxon>
        <taxon>Aliidiomarina</taxon>
    </lineage>
</organism>
<evidence type="ECO:0000313" key="2">
    <source>
        <dbReference type="EMBL" id="RUO34106.1"/>
    </source>
</evidence>
<protein>
    <recommendedName>
        <fullName evidence="4">ZIP Zinc transporter</fullName>
    </recommendedName>
</protein>
<dbReference type="RefSeq" id="WP_126798328.1">
    <property type="nucleotide sequence ID" value="NZ_PIPO01000002.1"/>
</dbReference>
<keyword evidence="1" id="KW-1133">Transmembrane helix</keyword>
<feature type="transmembrane region" description="Helical" evidence="1">
    <location>
        <begin position="176"/>
        <end position="193"/>
    </location>
</feature>
<dbReference type="AlphaFoldDB" id="A0A432WJX2"/>
<evidence type="ECO:0008006" key="4">
    <source>
        <dbReference type="Google" id="ProtNLM"/>
    </source>
</evidence>
<feature type="transmembrane region" description="Helical" evidence="1">
    <location>
        <begin position="31"/>
        <end position="50"/>
    </location>
</feature>
<name>A0A432WJX2_9GAMM</name>
<feature type="transmembrane region" description="Helical" evidence="1">
    <location>
        <begin position="228"/>
        <end position="245"/>
    </location>
</feature>
<feature type="transmembrane region" description="Helical" evidence="1">
    <location>
        <begin position="70"/>
        <end position="86"/>
    </location>
</feature>
<keyword evidence="1" id="KW-0472">Membrane</keyword>
<feature type="transmembrane region" description="Helical" evidence="1">
    <location>
        <begin position="6"/>
        <end position="24"/>
    </location>
</feature>
<feature type="transmembrane region" description="Helical" evidence="1">
    <location>
        <begin position="116"/>
        <end position="136"/>
    </location>
</feature>
<gene>
    <name evidence="2" type="ORF">CWE14_04660</name>
</gene>